<accession>A0A2P2NBD7</accession>
<protein>
    <submittedName>
        <fullName evidence="1">Uncharacterized protein</fullName>
    </submittedName>
</protein>
<proteinExistence type="predicted"/>
<dbReference type="AlphaFoldDB" id="A0A2P2NBD7"/>
<organism evidence="1">
    <name type="scientific">Rhizophora mucronata</name>
    <name type="common">Asiatic mangrove</name>
    <dbReference type="NCBI Taxonomy" id="61149"/>
    <lineage>
        <taxon>Eukaryota</taxon>
        <taxon>Viridiplantae</taxon>
        <taxon>Streptophyta</taxon>
        <taxon>Embryophyta</taxon>
        <taxon>Tracheophyta</taxon>
        <taxon>Spermatophyta</taxon>
        <taxon>Magnoliopsida</taxon>
        <taxon>eudicotyledons</taxon>
        <taxon>Gunneridae</taxon>
        <taxon>Pentapetalae</taxon>
        <taxon>rosids</taxon>
        <taxon>fabids</taxon>
        <taxon>Malpighiales</taxon>
        <taxon>Rhizophoraceae</taxon>
        <taxon>Rhizophora</taxon>
    </lineage>
</organism>
<dbReference type="EMBL" id="GGEC01059310">
    <property type="protein sequence ID" value="MBX39794.1"/>
    <property type="molecule type" value="Transcribed_RNA"/>
</dbReference>
<sequence length="56" mass="6354">MLVSASKQTILVEAFWSLAQAIKLGMDVYNQLLQKKHREMEALQSCNMISLKGLFP</sequence>
<evidence type="ECO:0000313" key="1">
    <source>
        <dbReference type="EMBL" id="MBX39794.1"/>
    </source>
</evidence>
<name>A0A2P2NBD7_RHIMU</name>
<reference evidence="1" key="1">
    <citation type="submission" date="2018-02" db="EMBL/GenBank/DDBJ databases">
        <title>Rhizophora mucronata_Transcriptome.</title>
        <authorList>
            <person name="Meera S.P."/>
            <person name="Sreeshan A."/>
            <person name="Augustine A."/>
        </authorList>
    </citation>
    <scope>NUCLEOTIDE SEQUENCE</scope>
    <source>
        <tissue evidence="1">Leaf</tissue>
    </source>
</reference>